<evidence type="ECO:0000259" key="1">
    <source>
        <dbReference type="Pfam" id="PF01968"/>
    </source>
</evidence>
<dbReference type="SUPFAM" id="SSF53067">
    <property type="entry name" value="Actin-like ATPase domain"/>
    <property type="match status" value="1"/>
</dbReference>
<accession>A0ABX1SC22</accession>
<keyword evidence="4" id="KW-1185">Reference proteome</keyword>
<dbReference type="InterPro" id="IPR002821">
    <property type="entry name" value="Hydantoinase_A"/>
</dbReference>
<dbReference type="PANTHER" id="PTHR11365">
    <property type="entry name" value="5-OXOPROLINASE RELATED"/>
    <property type="match status" value="1"/>
</dbReference>
<feature type="domain" description="Hydantoinase A/oxoprolinase" evidence="1">
    <location>
        <begin position="197"/>
        <end position="367"/>
    </location>
</feature>
<organism evidence="3 4">
    <name type="scientific">Pseudonocardia acidicola</name>
    <dbReference type="NCBI Taxonomy" id="2724939"/>
    <lineage>
        <taxon>Bacteria</taxon>
        <taxon>Bacillati</taxon>
        <taxon>Actinomycetota</taxon>
        <taxon>Actinomycetes</taxon>
        <taxon>Pseudonocardiales</taxon>
        <taxon>Pseudonocardiaceae</taxon>
        <taxon>Pseudonocardia</taxon>
    </lineage>
</organism>
<feature type="domain" description="Hydantoinase/oxoprolinase N-terminal" evidence="2">
    <location>
        <begin position="8"/>
        <end position="177"/>
    </location>
</feature>
<dbReference type="InterPro" id="IPR008040">
    <property type="entry name" value="Hydant_A_N"/>
</dbReference>
<dbReference type="Gene3D" id="3.30.420.40">
    <property type="match status" value="1"/>
</dbReference>
<reference evidence="3 4" key="1">
    <citation type="submission" date="2020-04" db="EMBL/GenBank/DDBJ databases">
        <authorList>
            <person name="Klaysubun C."/>
            <person name="Duangmal K."/>
            <person name="Lipun K."/>
        </authorList>
    </citation>
    <scope>NUCLEOTIDE SEQUENCE [LARGE SCALE GENOMIC DNA]</scope>
    <source>
        <strain evidence="3 4">K10HN5</strain>
    </source>
</reference>
<dbReference type="PANTHER" id="PTHR11365:SF10">
    <property type="entry name" value="HYDANTOINASE_OXOPROLINASE"/>
    <property type="match status" value="1"/>
</dbReference>
<protein>
    <submittedName>
        <fullName evidence="3">Hydantoinase/oxoprolinase family protein</fullName>
    </submittedName>
</protein>
<evidence type="ECO:0000313" key="3">
    <source>
        <dbReference type="EMBL" id="NMH98417.1"/>
    </source>
</evidence>
<dbReference type="Pfam" id="PF05378">
    <property type="entry name" value="Hydant_A_N"/>
    <property type="match status" value="1"/>
</dbReference>
<evidence type="ECO:0000313" key="4">
    <source>
        <dbReference type="Proteomes" id="UP000820669"/>
    </source>
</evidence>
<dbReference type="Proteomes" id="UP000820669">
    <property type="component" value="Unassembled WGS sequence"/>
</dbReference>
<dbReference type="InterPro" id="IPR043129">
    <property type="entry name" value="ATPase_NBD"/>
</dbReference>
<dbReference type="InterPro" id="IPR045079">
    <property type="entry name" value="Oxoprolinase-like"/>
</dbReference>
<comment type="caution">
    <text evidence="3">The sequence shown here is derived from an EMBL/GenBank/DDBJ whole genome shotgun (WGS) entry which is preliminary data.</text>
</comment>
<evidence type="ECO:0000259" key="2">
    <source>
        <dbReference type="Pfam" id="PF05378"/>
    </source>
</evidence>
<dbReference type="Pfam" id="PF01968">
    <property type="entry name" value="Hydantoinase_A"/>
    <property type="match status" value="1"/>
</dbReference>
<sequence>MRELGGLRVGIDVGGTNTDAVILDKEDRLLAKVKHPTTPDVTTGILSALRRVLEQLDGAAGNVSHVMLGTTHATNAILERRNLNRVAVIRLGGPATLSIPPLAGWPPDLKAAISCGETIVDGGVEMTGEPIVPLDEDAVRRFLDGVREQAEGVAISGVFSPVLSDQEYRVEELVREVLGDIPVSLSHEIGSLGLLERENACVLNAALVGVAARVTAGLSNAMSANGITAEAYIAQNDGTLMSLDYVRRYPILTIGSGPTNSMRGASYLTGALDALVVDVGGTSTDIGILISGFPRESSTAVEIGGVRTNFRMPDLVSLAIGGGTILGESDGTVALGPGSVGYRLSTEALVFGGAVPTITDAIVASGRASGIGDAGRTTGFEELLLRAITASDARIEDAVDRVKTSGRELPLIAVGGGSGLIPETLEGVAGVHRPENYDVANAIGAAIASVSGELDRVFAYGKDGRDEAIAEAVQLARDEAIRAGADPAHVEVVEVEEVPLAYLTEPVARIRVKAAGPLKIH</sequence>
<proteinExistence type="predicted"/>
<name>A0ABX1SC22_9PSEU</name>
<dbReference type="EMBL" id="JAAXLA010000022">
    <property type="protein sequence ID" value="NMH98417.1"/>
    <property type="molecule type" value="Genomic_DNA"/>
</dbReference>
<gene>
    <name evidence="3" type="ORF">HF526_14020</name>
</gene>
<dbReference type="RefSeq" id="WP_169381863.1">
    <property type="nucleotide sequence ID" value="NZ_JAAXLA010000022.1"/>
</dbReference>